<sequence>MPYTRALLCGLILILTLLVACVPEDDVAPADFASLYVRSRTIHDHLLAQHTKVDCICGFEDQGYASVRECQVNVPDPQELSAEAVDCIKQTLYERPELSDALHTYVSNFISAHDEHDRCIQTNILPLCVEQNDAAFLNCLTSFNQKLVSNLPSPEEQVWINATSEAINESCAHLISSSASDNNAPPTDGD</sequence>
<evidence type="ECO:0000313" key="2">
    <source>
        <dbReference type="EMBL" id="RAL22479.1"/>
    </source>
</evidence>
<organism evidence="2 3">
    <name type="scientific">Lujinxingia litoralis</name>
    <dbReference type="NCBI Taxonomy" id="2211119"/>
    <lineage>
        <taxon>Bacteria</taxon>
        <taxon>Deltaproteobacteria</taxon>
        <taxon>Bradymonadales</taxon>
        <taxon>Lujinxingiaceae</taxon>
        <taxon>Lujinxingia</taxon>
    </lineage>
</organism>
<evidence type="ECO:0000313" key="3">
    <source>
        <dbReference type="Proteomes" id="UP000249169"/>
    </source>
</evidence>
<dbReference type="AlphaFoldDB" id="A0A328C5G6"/>
<name>A0A328C5G6_9DELT</name>
<reference evidence="2 3" key="1">
    <citation type="submission" date="2018-05" db="EMBL/GenBank/DDBJ databases">
        <title>Lujinxingia marina gen. nov. sp. nov., a new facultative anaerobic member of the class Deltaproteobacteria, and proposal of Lujinxingaceae fam. nov.</title>
        <authorList>
            <person name="Li C.-M."/>
        </authorList>
    </citation>
    <scope>NUCLEOTIDE SEQUENCE [LARGE SCALE GENOMIC DNA]</scope>
    <source>
        <strain evidence="2 3">B210</strain>
    </source>
</reference>
<dbReference type="EMBL" id="QHKO01000004">
    <property type="protein sequence ID" value="RAL22479.1"/>
    <property type="molecule type" value="Genomic_DNA"/>
</dbReference>
<dbReference type="RefSeq" id="WP_111730051.1">
    <property type="nucleotide sequence ID" value="NZ_QHKO01000004.1"/>
</dbReference>
<evidence type="ECO:0000256" key="1">
    <source>
        <dbReference type="SAM" id="SignalP"/>
    </source>
</evidence>
<feature type="chain" id="PRO_5016241881" evidence="1">
    <location>
        <begin position="21"/>
        <end position="190"/>
    </location>
</feature>
<gene>
    <name evidence="2" type="ORF">DL240_11580</name>
</gene>
<keyword evidence="3" id="KW-1185">Reference proteome</keyword>
<comment type="caution">
    <text evidence="2">The sequence shown here is derived from an EMBL/GenBank/DDBJ whole genome shotgun (WGS) entry which is preliminary data.</text>
</comment>
<dbReference type="Proteomes" id="UP000249169">
    <property type="component" value="Unassembled WGS sequence"/>
</dbReference>
<proteinExistence type="predicted"/>
<keyword evidence="1" id="KW-0732">Signal</keyword>
<protein>
    <submittedName>
        <fullName evidence="2">Uncharacterized protein</fullName>
    </submittedName>
</protein>
<dbReference type="PROSITE" id="PS51257">
    <property type="entry name" value="PROKAR_LIPOPROTEIN"/>
    <property type="match status" value="1"/>
</dbReference>
<feature type="signal peptide" evidence="1">
    <location>
        <begin position="1"/>
        <end position="20"/>
    </location>
</feature>
<accession>A0A328C5G6</accession>